<dbReference type="InterPro" id="IPR003689">
    <property type="entry name" value="ZIP"/>
</dbReference>
<dbReference type="Proteomes" id="UP000770785">
    <property type="component" value="Unassembled WGS sequence"/>
</dbReference>
<feature type="transmembrane region" description="Helical" evidence="5">
    <location>
        <begin position="105"/>
        <end position="123"/>
    </location>
</feature>
<reference evidence="6 7" key="1">
    <citation type="submission" date="2020-03" db="EMBL/GenBank/DDBJ databases">
        <title>Genomic Encyclopedia of Type Strains, Phase IV (KMG-IV): sequencing the most valuable type-strain genomes for metagenomic binning, comparative biology and taxonomic classification.</title>
        <authorList>
            <person name="Goeker M."/>
        </authorList>
    </citation>
    <scope>NUCLEOTIDE SEQUENCE [LARGE SCALE GENOMIC DNA]</scope>
    <source>
        <strain evidence="6 7">DSM 105096</strain>
    </source>
</reference>
<evidence type="ECO:0000313" key="6">
    <source>
        <dbReference type="EMBL" id="NJC24644.1"/>
    </source>
</evidence>
<dbReference type="EMBL" id="JAATJH010000001">
    <property type="protein sequence ID" value="NJC24644.1"/>
    <property type="molecule type" value="Genomic_DNA"/>
</dbReference>
<organism evidence="6 7">
    <name type="scientific">Neolewinella antarctica</name>
    <dbReference type="NCBI Taxonomy" id="442734"/>
    <lineage>
        <taxon>Bacteria</taxon>
        <taxon>Pseudomonadati</taxon>
        <taxon>Bacteroidota</taxon>
        <taxon>Saprospiria</taxon>
        <taxon>Saprospirales</taxon>
        <taxon>Lewinellaceae</taxon>
        <taxon>Neolewinella</taxon>
    </lineage>
</organism>
<sequence>MAIWQYLFLFISVLAGGGIAQWLSTRSVRAGEVVKTKGLPLLLSFSGAYLLGIAAMELMPTVFRDSASHTGAWVIGGFILQLVLESFSQGVEHGHVHAHHDAGSGYALSIMFGLGLHAFMEGLPLGAVSDVAGHAHAHAGGGHLLWGIVLHKIPAAFALALLLRASGFTPVFTWLCLLGFACLSPLGAWVGAFLSMDPVWTNRILALVIGGFLHISTTIIFEADGGRSHGISVPKMTVVLAGVLVAYFTAH</sequence>
<feature type="transmembrane region" description="Helical" evidence="5">
    <location>
        <begin position="36"/>
        <end position="55"/>
    </location>
</feature>
<evidence type="ECO:0000256" key="3">
    <source>
        <dbReference type="ARBA" id="ARBA00022989"/>
    </source>
</evidence>
<feature type="transmembrane region" description="Helical" evidence="5">
    <location>
        <begin position="200"/>
        <end position="221"/>
    </location>
</feature>
<dbReference type="Pfam" id="PF02535">
    <property type="entry name" value="Zip"/>
    <property type="match status" value="1"/>
</dbReference>
<evidence type="ECO:0000256" key="5">
    <source>
        <dbReference type="SAM" id="Phobius"/>
    </source>
</evidence>
<evidence type="ECO:0000256" key="4">
    <source>
        <dbReference type="ARBA" id="ARBA00023136"/>
    </source>
</evidence>
<keyword evidence="2 5" id="KW-0812">Transmembrane</keyword>
<keyword evidence="4 5" id="KW-0472">Membrane</keyword>
<keyword evidence="7" id="KW-1185">Reference proteome</keyword>
<comment type="caution">
    <text evidence="6">The sequence shown here is derived from an EMBL/GenBank/DDBJ whole genome shotgun (WGS) entry which is preliminary data.</text>
</comment>
<name>A0ABX0X6K6_9BACT</name>
<evidence type="ECO:0000313" key="7">
    <source>
        <dbReference type="Proteomes" id="UP000770785"/>
    </source>
</evidence>
<feature type="transmembrane region" description="Helical" evidence="5">
    <location>
        <begin position="143"/>
        <end position="163"/>
    </location>
</feature>
<keyword evidence="3 5" id="KW-1133">Transmembrane helix</keyword>
<accession>A0ABX0X6K6</accession>
<gene>
    <name evidence="6" type="ORF">GGR27_000125</name>
</gene>
<feature type="transmembrane region" description="Helical" evidence="5">
    <location>
        <begin position="175"/>
        <end position="194"/>
    </location>
</feature>
<feature type="transmembrane region" description="Helical" evidence="5">
    <location>
        <begin position="6"/>
        <end position="24"/>
    </location>
</feature>
<feature type="transmembrane region" description="Helical" evidence="5">
    <location>
        <begin position="67"/>
        <end position="84"/>
    </location>
</feature>
<dbReference type="RefSeq" id="WP_168035463.1">
    <property type="nucleotide sequence ID" value="NZ_JAATJH010000001.1"/>
</dbReference>
<evidence type="ECO:0000256" key="2">
    <source>
        <dbReference type="ARBA" id="ARBA00022692"/>
    </source>
</evidence>
<evidence type="ECO:0000256" key="1">
    <source>
        <dbReference type="ARBA" id="ARBA00004141"/>
    </source>
</evidence>
<protein>
    <submittedName>
        <fullName evidence="6">Zinc transporter ZupT</fullName>
    </submittedName>
</protein>
<comment type="subcellular location">
    <subcellularLocation>
        <location evidence="1">Membrane</location>
        <topology evidence="1">Multi-pass membrane protein</topology>
    </subcellularLocation>
</comment>
<feature type="transmembrane region" description="Helical" evidence="5">
    <location>
        <begin position="233"/>
        <end position="250"/>
    </location>
</feature>
<proteinExistence type="predicted"/>